<feature type="region of interest" description="Disordered" evidence="1">
    <location>
        <begin position="32"/>
        <end position="51"/>
    </location>
</feature>
<dbReference type="Proteomes" id="UP000070544">
    <property type="component" value="Unassembled WGS sequence"/>
</dbReference>
<evidence type="ECO:0000259" key="2">
    <source>
        <dbReference type="PROSITE" id="PS51184"/>
    </source>
</evidence>
<proteinExistence type="predicted"/>
<keyword evidence="4" id="KW-1185">Reference proteome</keyword>
<dbReference type="InterPro" id="IPR014710">
    <property type="entry name" value="RmlC-like_jellyroll"/>
</dbReference>
<feature type="region of interest" description="Disordered" evidence="1">
    <location>
        <begin position="567"/>
        <end position="715"/>
    </location>
</feature>
<protein>
    <submittedName>
        <fullName evidence="3">Clavaminate synthase-like protein</fullName>
    </submittedName>
</protein>
<feature type="compositionally biased region" description="Low complexity" evidence="1">
    <location>
        <begin position="212"/>
        <end position="229"/>
    </location>
</feature>
<dbReference type="SMART" id="SM00558">
    <property type="entry name" value="JmjC"/>
    <property type="match status" value="1"/>
</dbReference>
<dbReference type="PROSITE" id="PS51184">
    <property type="entry name" value="JMJC"/>
    <property type="match status" value="1"/>
</dbReference>
<feature type="compositionally biased region" description="Basic residues" evidence="1">
    <location>
        <begin position="230"/>
        <end position="240"/>
    </location>
</feature>
<sequence length="756" mass="82682">MSRVRQGVRYGERGLAKDVEEALSDLTNEARELVGLGDGDEDGHRDDQLMSPASRLFASTPISPTSPSSPRSPGGTRLAAIERQRAREAKCPVQILQRPPTALEFLRIVNEGRPVLIKNAVNHWPAFKLWKHRKFIEEALGHSAPITVSVTPDGLADAIVDDFFCLPHEENLSISEALDLFAFPSYGRSPNTPAPTPVSNIVIDDPDVHFHNSLNNPNPSYSASAAAQRRSSRSRSRSRASVRLPRNSGSPSPRSLSRPRGSIDPTARWTWHGSVQPSAVPDGSSNGNVTFSSNSGPYSPSPISPVTDSPVTPPMSHRNTALAVQTSPTSLQPGAGGAKRVLSKRNAYYIQSQDNNLHGEFAGLLERGDVPREIGWATEAFGRSPDAANFWLGDEKSVTSLHKDHYENLFVVIQGRKTFTIIPPTDAWLLYERDYPAAIHTPTHPSLGTWSLTELEGSEARTVPWPSVDPTDPDARKAWKLWGKHGRSWKVEVQEGELLYLPATWYHHVAQTPPVHPTSTHPQTDLRACIAVNYWYDMAYEFRYAYFGLVRQLAGLVDGRRAIENGMETEDDEESRRGGRSVSRTRRGRMQELDPAAGREAVSKYFQDPDQRRASASTMGGSRSVSRGRMLQGTRSPSPPRLNTVAFQPPPLPVAGRASQTSPNYPLLVDVGTSPTAPRSGSSPRPSSSRNYSSDQAVLRAGSEGNVAPMTPSVVEGVPMYRYITSGDAPWEEASNAEGSMNSRAGATWGGESTRD</sequence>
<dbReference type="EMBL" id="KQ965736">
    <property type="protein sequence ID" value="KXS20226.1"/>
    <property type="molecule type" value="Genomic_DNA"/>
</dbReference>
<dbReference type="Pfam" id="PF13621">
    <property type="entry name" value="Cupin_8"/>
    <property type="match status" value="2"/>
</dbReference>
<reference evidence="3 4" key="1">
    <citation type="journal article" date="2015" name="Genome Biol. Evol.">
        <title>Phylogenomic analyses indicate that early fungi evolved digesting cell walls of algal ancestors of land plants.</title>
        <authorList>
            <person name="Chang Y."/>
            <person name="Wang S."/>
            <person name="Sekimoto S."/>
            <person name="Aerts A.L."/>
            <person name="Choi C."/>
            <person name="Clum A."/>
            <person name="LaButti K.M."/>
            <person name="Lindquist E.A."/>
            <person name="Yee Ngan C."/>
            <person name="Ohm R.A."/>
            <person name="Salamov A.A."/>
            <person name="Grigoriev I.V."/>
            <person name="Spatafora J.W."/>
            <person name="Berbee M.L."/>
        </authorList>
    </citation>
    <scope>NUCLEOTIDE SEQUENCE [LARGE SCALE GENOMIC DNA]</scope>
    <source>
        <strain evidence="3 4">JEL478</strain>
    </source>
</reference>
<feature type="domain" description="JmjC" evidence="2">
    <location>
        <begin position="353"/>
        <end position="553"/>
    </location>
</feature>
<feature type="compositionally biased region" description="Polar residues" evidence="1">
    <location>
        <begin position="273"/>
        <end position="298"/>
    </location>
</feature>
<dbReference type="InterPro" id="IPR003347">
    <property type="entry name" value="JmjC_dom"/>
</dbReference>
<evidence type="ECO:0000313" key="3">
    <source>
        <dbReference type="EMBL" id="KXS20226.1"/>
    </source>
</evidence>
<feature type="region of interest" description="Disordered" evidence="1">
    <location>
        <begin position="212"/>
        <end position="317"/>
    </location>
</feature>
<feature type="compositionally biased region" description="Low complexity" evidence="1">
    <location>
        <begin position="674"/>
        <end position="694"/>
    </location>
</feature>
<feature type="region of interest" description="Disordered" evidence="1">
    <location>
        <begin position="732"/>
        <end position="756"/>
    </location>
</feature>
<dbReference type="SUPFAM" id="SSF51197">
    <property type="entry name" value="Clavaminate synthase-like"/>
    <property type="match status" value="2"/>
</dbReference>
<feature type="compositionally biased region" description="Low complexity" evidence="1">
    <location>
        <begin position="59"/>
        <end position="76"/>
    </location>
</feature>
<dbReference type="InterPro" id="IPR041667">
    <property type="entry name" value="Cupin_8"/>
</dbReference>
<dbReference type="AlphaFoldDB" id="A0A139AU02"/>
<dbReference type="STRING" id="1344416.A0A139AU02"/>
<feature type="compositionally biased region" description="Low complexity" evidence="1">
    <location>
        <begin position="241"/>
        <end position="262"/>
    </location>
</feature>
<dbReference type="PANTHER" id="PTHR12461:SF99">
    <property type="entry name" value="BIFUNCTIONAL PEPTIDASE AND (3S)-LYSYL HYDROXYLASE JMJD7"/>
    <property type="match status" value="1"/>
</dbReference>
<dbReference type="PANTHER" id="PTHR12461">
    <property type="entry name" value="HYPOXIA-INDUCIBLE FACTOR 1 ALPHA INHIBITOR-RELATED"/>
    <property type="match status" value="1"/>
</dbReference>
<dbReference type="OrthoDB" id="415358at2759"/>
<dbReference type="Gene3D" id="2.60.120.10">
    <property type="entry name" value="Jelly Rolls"/>
    <property type="match status" value="2"/>
</dbReference>
<accession>A0A139AU02</accession>
<organism evidence="3 4">
    <name type="scientific">Gonapodya prolifera (strain JEL478)</name>
    <name type="common">Monoblepharis prolifera</name>
    <dbReference type="NCBI Taxonomy" id="1344416"/>
    <lineage>
        <taxon>Eukaryota</taxon>
        <taxon>Fungi</taxon>
        <taxon>Fungi incertae sedis</taxon>
        <taxon>Chytridiomycota</taxon>
        <taxon>Chytridiomycota incertae sedis</taxon>
        <taxon>Monoblepharidomycetes</taxon>
        <taxon>Monoblepharidales</taxon>
        <taxon>Gonapodyaceae</taxon>
        <taxon>Gonapodya</taxon>
    </lineage>
</organism>
<feature type="region of interest" description="Disordered" evidence="1">
    <location>
        <begin position="57"/>
        <end position="76"/>
    </location>
</feature>
<evidence type="ECO:0000313" key="4">
    <source>
        <dbReference type="Proteomes" id="UP000070544"/>
    </source>
</evidence>
<name>A0A139AU02_GONPJ</name>
<gene>
    <name evidence="3" type="ORF">M427DRAFT_52472</name>
</gene>
<evidence type="ECO:0000256" key="1">
    <source>
        <dbReference type="SAM" id="MobiDB-lite"/>
    </source>
</evidence>
<feature type="compositionally biased region" description="Polar residues" evidence="1">
    <location>
        <begin position="614"/>
        <end position="625"/>
    </location>
</feature>